<organism evidence="2 3">
    <name type="scientific">Fictibacillus phosphorivorans</name>
    <dbReference type="NCBI Taxonomy" id="1221500"/>
    <lineage>
        <taxon>Bacteria</taxon>
        <taxon>Bacillati</taxon>
        <taxon>Bacillota</taxon>
        <taxon>Bacilli</taxon>
        <taxon>Bacillales</taxon>
        <taxon>Fictibacillaceae</taxon>
        <taxon>Fictibacillus</taxon>
    </lineage>
</organism>
<gene>
    <name evidence="2" type="ORF">AWM68_17445</name>
</gene>
<proteinExistence type="predicted"/>
<accession>A0A163S1H3</accession>
<keyword evidence="1" id="KW-0812">Transmembrane</keyword>
<feature type="transmembrane region" description="Helical" evidence="1">
    <location>
        <begin position="12"/>
        <end position="33"/>
    </location>
</feature>
<reference evidence="3" key="1">
    <citation type="submission" date="2016-01" db="EMBL/GenBank/DDBJ databases">
        <title>Draft genome of Chromobacterium sp. F49.</title>
        <authorList>
            <person name="Hong K.W."/>
        </authorList>
    </citation>
    <scope>NUCLEOTIDE SEQUENCE [LARGE SCALE GENOMIC DNA]</scope>
    <source>
        <strain evidence="3">P7IIIA</strain>
    </source>
</reference>
<protein>
    <submittedName>
        <fullName evidence="2">Uncharacterized protein</fullName>
    </submittedName>
</protein>
<keyword evidence="1" id="KW-1133">Transmembrane helix</keyword>
<name>A0A163S1H3_9BACL</name>
<evidence type="ECO:0000313" key="2">
    <source>
        <dbReference type="EMBL" id="KZE67957.1"/>
    </source>
</evidence>
<keyword evidence="3" id="KW-1185">Reference proteome</keyword>
<sequence>MGIKIVEITNFFSVNSALIMGIFFVILLLALFYYHLSGKFNNRAIIPSILLYPLLVITIFGIIRFFQ</sequence>
<feature type="transmembrane region" description="Helical" evidence="1">
    <location>
        <begin position="45"/>
        <end position="66"/>
    </location>
</feature>
<comment type="caution">
    <text evidence="2">The sequence shown here is derived from an EMBL/GenBank/DDBJ whole genome shotgun (WGS) entry which is preliminary data.</text>
</comment>
<keyword evidence="1" id="KW-0472">Membrane</keyword>
<evidence type="ECO:0000313" key="3">
    <source>
        <dbReference type="Proteomes" id="UP000076567"/>
    </source>
</evidence>
<dbReference type="EMBL" id="LRFC01000006">
    <property type="protein sequence ID" value="KZE67957.1"/>
    <property type="molecule type" value="Genomic_DNA"/>
</dbReference>
<evidence type="ECO:0000256" key="1">
    <source>
        <dbReference type="SAM" id="Phobius"/>
    </source>
</evidence>
<dbReference type="Proteomes" id="UP000076567">
    <property type="component" value="Unassembled WGS sequence"/>
</dbReference>
<dbReference type="AlphaFoldDB" id="A0A163S1H3"/>